<evidence type="ECO:0000313" key="1">
    <source>
        <dbReference type="EMBL" id="MBZ2386653.1"/>
    </source>
</evidence>
<keyword evidence="2" id="KW-1185">Reference proteome</keyword>
<dbReference type="Proteomes" id="UP000734271">
    <property type="component" value="Unassembled WGS sequence"/>
</dbReference>
<evidence type="ECO:0000313" key="2">
    <source>
        <dbReference type="Proteomes" id="UP000734271"/>
    </source>
</evidence>
<gene>
    <name evidence="1" type="ORF">K8P03_04990</name>
</gene>
<reference evidence="1 2" key="1">
    <citation type="submission" date="2021-08" db="EMBL/GenBank/DDBJ databases">
        <title>FDA dAtabase for Regulatory Grade micrObial Sequences (FDA-ARGOS): Supporting development and validation of Infectious Disease Dx tests.</title>
        <authorList>
            <person name="Sproer C."/>
            <person name="Gronow S."/>
            <person name="Severitt S."/>
            <person name="Schroder I."/>
            <person name="Tallon L."/>
            <person name="Sadzewicz L."/>
            <person name="Zhao X."/>
            <person name="Boylan J."/>
            <person name="Ott S."/>
            <person name="Bowen H."/>
            <person name="Vavikolanu K."/>
            <person name="Hazen T."/>
            <person name="Aluvathingal J."/>
            <person name="Nadendla S."/>
            <person name="Lowell S."/>
            <person name="Myers T."/>
            <person name="Yan Y."/>
            <person name="Sichtig H."/>
        </authorList>
    </citation>
    <scope>NUCLEOTIDE SEQUENCE [LARGE SCALE GENOMIC DNA]</scope>
    <source>
        <strain evidence="1 2">FDAARGOS_1460</strain>
    </source>
</reference>
<dbReference type="EMBL" id="JAIPME010000002">
    <property type="protein sequence ID" value="MBZ2386653.1"/>
    <property type="molecule type" value="Genomic_DNA"/>
</dbReference>
<name>A0ABS7SYP1_9FIRM</name>
<protein>
    <submittedName>
        <fullName evidence="1">Uncharacterized protein</fullName>
    </submittedName>
</protein>
<sequence length="67" mass="7941">MNFARFKKATIGCTNEYELVNVDKIVKIKKFNANYKICFENKNNDFLAEDCEHTRVILAWLVKDEPR</sequence>
<comment type="caution">
    <text evidence="1">The sequence shown here is derived from an EMBL/GenBank/DDBJ whole genome shotgun (WGS) entry which is preliminary data.</text>
</comment>
<accession>A0ABS7SYP1</accession>
<dbReference type="RefSeq" id="WP_223418934.1">
    <property type="nucleotide sequence ID" value="NZ_JAIPME010000002.1"/>
</dbReference>
<organism evidence="1 2">
    <name type="scientific">Anaerococcus murdochii</name>
    <dbReference type="NCBI Taxonomy" id="411577"/>
    <lineage>
        <taxon>Bacteria</taxon>
        <taxon>Bacillati</taxon>
        <taxon>Bacillota</taxon>
        <taxon>Tissierellia</taxon>
        <taxon>Tissierellales</taxon>
        <taxon>Peptoniphilaceae</taxon>
        <taxon>Anaerococcus</taxon>
    </lineage>
</organism>
<proteinExistence type="predicted"/>